<comment type="similarity">
    <text evidence="2">Belongs to the IFI6/IFI27 family.</text>
</comment>
<evidence type="ECO:0008006" key="9">
    <source>
        <dbReference type="Google" id="ProtNLM"/>
    </source>
</evidence>
<feature type="compositionally biased region" description="Polar residues" evidence="6">
    <location>
        <begin position="87"/>
        <end position="114"/>
    </location>
</feature>
<keyword evidence="8" id="KW-1185">Reference proteome</keyword>
<evidence type="ECO:0000313" key="7">
    <source>
        <dbReference type="EMBL" id="KAH7994205.1"/>
    </source>
</evidence>
<reference evidence="7" key="1">
    <citation type="journal article" date="2020" name="Cell">
        <title>Large-Scale Comparative Analyses of Tick Genomes Elucidate Their Genetic Diversity and Vector Capacities.</title>
        <authorList>
            <consortium name="Tick Genome and Microbiome Consortium (TIGMIC)"/>
            <person name="Jia N."/>
            <person name="Wang J."/>
            <person name="Shi W."/>
            <person name="Du L."/>
            <person name="Sun Y."/>
            <person name="Zhan W."/>
            <person name="Jiang J.F."/>
            <person name="Wang Q."/>
            <person name="Zhang B."/>
            <person name="Ji P."/>
            <person name="Bell-Sakyi L."/>
            <person name="Cui X.M."/>
            <person name="Yuan T.T."/>
            <person name="Jiang B.G."/>
            <person name="Yang W.F."/>
            <person name="Lam T.T."/>
            <person name="Chang Q.C."/>
            <person name="Ding S.J."/>
            <person name="Wang X.J."/>
            <person name="Zhu J.G."/>
            <person name="Ruan X.D."/>
            <person name="Zhao L."/>
            <person name="Wei J.T."/>
            <person name="Ye R.Z."/>
            <person name="Que T.C."/>
            <person name="Du C.H."/>
            <person name="Zhou Y.H."/>
            <person name="Cheng J.X."/>
            <person name="Dai P.F."/>
            <person name="Guo W.B."/>
            <person name="Han X.H."/>
            <person name="Huang E.J."/>
            <person name="Li L.F."/>
            <person name="Wei W."/>
            <person name="Gao Y.C."/>
            <person name="Liu J.Z."/>
            <person name="Shao H.Z."/>
            <person name="Wang X."/>
            <person name="Wang C.C."/>
            <person name="Yang T.C."/>
            <person name="Huo Q.B."/>
            <person name="Li W."/>
            <person name="Chen H.Y."/>
            <person name="Chen S.E."/>
            <person name="Zhou L.G."/>
            <person name="Ni X.B."/>
            <person name="Tian J.H."/>
            <person name="Sheng Y."/>
            <person name="Liu T."/>
            <person name="Pan Y.S."/>
            <person name="Xia L.Y."/>
            <person name="Li J."/>
            <person name="Zhao F."/>
            <person name="Cao W.C."/>
        </authorList>
    </citation>
    <scope>NUCLEOTIDE SEQUENCE</scope>
    <source>
        <strain evidence="7">Rmic-2018</strain>
    </source>
</reference>
<evidence type="ECO:0000256" key="5">
    <source>
        <dbReference type="ARBA" id="ARBA00023136"/>
    </source>
</evidence>
<protein>
    <recommendedName>
        <fullName evidence="9">Interferon alpha-inducible protein</fullName>
    </recommendedName>
</protein>
<dbReference type="AlphaFoldDB" id="A0A9J6D3M0"/>
<evidence type="ECO:0000256" key="2">
    <source>
        <dbReference type="ARBA" id="ARBA00007262"/>
    </source>
</evidence>
<dbReference type="PANTHER" id="PTHR16932">
    <property type="entry name" value="INTERFERON ALPHA-INDUCIBLE PROTEIN 27"/>
    <property type="match status" value="1"/>
</dbReference>
<dbReference type="Gene3D" id="6.10.110.10">
    <property type="match status" value="1"/>
</dbReference>
<dbReference type="Proteomes" id="UP000821866">
    <property type="component" value="Unassembled WGS sequence"/>
</dbReference>
<dbReference type="GO" id="GO:0016020">
    <property type="term" value="C:membrane"/>
    <property type="evidence" value="ECO:0007669"/>
    <property type="project" value="UniProtKB-SubCell"/>
</dbReference>
<evidence type="ECO:0000256" key="4">
    <source>
        <dbReference type="ARBA" id="ARBA00022989"/>
    </source>
</evidence>
<keyword evidence="5" id="KW-0472">Membrane</keyword>
<feature type="compositionally biased region" description="Basic and acidic residues" evidence="6">
    <location>
        <begin position="1"/>
        <end position="14"/>
    </location>
</feature>
<evidence type="ECO:0000313" key="8">
    <source>
        <dbReference type="Proteomes" id="UP000821866"/>
    </source>
</evidence>
<comment type="subcellular location">
    <subcellularLocation>
        <location evidence="1">Membrane</location>
        <topology evidence="1">Multi-pass membrane protein</topology>
    </subcellularLocation>
</comment>
<evidence type="ECO:0000256" key="1">
    <source>
        <dbReference type="ARBA" id="ARBA00004141"/>
    </source>
</evidence>
<organism evidence="7 8">
    <name type="scientific">Rhipicephalus microplus</name>
    <name type="common">Cattle tick</name>
    <name type="synonym">Boophilus microplus</name>
    <dbReference type="NCBI Taxonomy" id="6941"/>
    <lineage>
        <taxon>Eukaryota</taxon>
        <taxon>Metazoa</taxon>
        <taxon>Ecdysozoa</taxon>
        <taxon>Arthropoda</taxon>
        <taxon>Chelicerata</taxon>
        <taxon>Arachnida</taxon>
        <taxon>Acari</taxon>
        <taxon>Parasitiformes</taxon>
        <taxon>Ixodida</taxon>
        <taxon>Ixodoidea</taxon>
        <taxon>Ixodidae</taxon>
        <taxon>Rhipicephalinae</taxon>
        <taxon>Rhipicephalus</taxon>
        <taxon>Boophilus</taxon>
    </lineage>
</organism>
<dbReference type="InterPro" id="IPR009311">
    <property type="entry name" value="IFI6/IFI27-like"/>
</dbReference>
<evidence type="ECO:0000256" key="3">
    <source>
        <dbReference type="ARBA" id="ARBA00022692"/>
    </source>
</evidence>
<keyword evidence="3" id="KW-0812">Transmembrane</keyword>
<feature type="region of interest" description="Disordered" evidence="6">
    <location>
        <begin position="1"/>
        <end position="149"/>
    </location>
</feature>
<keyword evidence="4" id="KW-1133">Transmembrane helix</keyword>
<feature type="compositionally biased region" description="Low complexity" evidence="6">
    <location>
        <begin position="120"/>
        <end position="131"/>
    </location>
</feature>
<gene>
    <name evidence="7" type="ORF">HPB51_026452</name>
</gene>
<dbReference type="Pfam" id="PF06140">
    <property type="entry name" value="Ifi-6-16"/>
    <property type="match status" value="1"/>
</dbReference>
<proteinExistence type="inferred from homology"/>
<dbReference type="EMBL" id="JABSTU010000401">
    <property type="protein sequence ID" value="KAH7994205.1"/>
    <property type="molecule type" value="Genomic_DNA"/>
</dbReference>
<dbReference type="PANTHER" id="PTHR16932:SF18">
    <property type="entry name" value="INTERFERON, ALPHA-INDUCIBLE PROTEIN 27-LIKE 2"/>
    <property type="match status" value="1"/>
</dbReference>
<dbReference type="InterPro" id="IPR038213">
    <property type="entry name" value="IFI6/IFI27-like_sf"/>
</dbReference>
<accession>A0A9J6D3M0</accession>
<sequence length="268" mass="27062">MHLDKSQPGEKAAERGSCSLVPEASSKQGYQNRELAADSENLRFVSDVAAPPRDSTLPREPTRSTRPIDSLPREPSYTEAHTVAQDLGTSSSATKVSSLDTNSAMSSPHGGSSDSEPEDPSTTPKPSDSTPGQSANVEGKPSEQPEGSSDTLMKDLISVLQGLVRDTIFAWGSVTITVFKCMTKLRQVAGAAAVAIAPVALAAVGFTSSGVAAGSLAAAYQATLGGFIAKGSVFALLQSFGAAGIPAAVQTGIAAIGAAGAGGVTALS</sequence>
<name>A0A9J6D3M0_RHIMP</name>
<reference evidence="7" key="2">
    <citation type="submission" date="2021-09" db="EMBL/GenBank/DDBJ databases">
        <authorList>
            <person name="Jia N."/>
            <person name="Wang J."/>
            <person name="Shi W."/>
            <person name="Du L."/>
            <person name="Sun Y."/>
            <person name="Zhan W."/>
            <person name="Jiang J."/>
            <person name="Wang Q."/>
            <person name="Zhang B."/>
            <person name="Ji P."/>
            <person name="Sakyi L.B."/>
            <person name="Cui X."/>
            <person name="Yuan T."/>
            <person name="Jiang B."/>
            <person name="Yang W."/>
            <person name="Lam T.T.-Y."/>
            <person name="Chang Q."/>
            <person name="Ding S."/>
            <person name="Wang X."/>
            <person name="Zhu J."/>
            <person name="Ruan X."/>
            <person name="Zhao L."/>
            <person name="Wei J."/>
            <person name="Que T."/>
            <person name="Du C."/>
            <person name="Cheng J."/>
            <person name="Dai P."/>
            <person name="Han X."/>
            <person name="Huang E."/>
            <person name="Gao Y."/>
            <person name="Liu J."/>
            <person name="Shao H."/>
            <person name="Ye R."/>
            <person name="Li L."/>
            <person name="Wei W."/>
            <person name="Wang X."/>
            <person name="Wang C."/>
            <person name="Huo Q."/>
            <person name="Li W."/>
            <person name="Guo W."/>
            <person name="Chen H."/>
            <person name="Chen S."/>
            <person name="Zhou L."/>
            <person name="Zhou L."/>
            <person name="Ni X."/>
            <person name="Tian J."/>
            <person name="Zhou Y."/>
            <person name="Sheng Y."/>
            <person name="Liu T."/>
            <person name="Pan Y."/>
            <person name="Xia L."/>
            <person name="Li J."/>
            <person name="Zhao F."/>
            <person name="Cao W."/>
        </authorList>
    </citation>
    <scope>NUCLEOTIDE SEQUENCE</scope>
    <source>
        <strain evidence="7">Rmic-2018</strain>
        <tissue evidence="7">Larvae</tissue>
    </source>
</reference>
<evidence type="ECO:0000256" key="6">
    <source>
        <dbReference type="SAM" id="MobiDB-lite"/>
    </source>
</evidence>
<comment type="caution">
    <text evidence="7">The sequence shown here is derived from an EMBL/GenBank/DDBJ whole genome shotgun (WGS) entry which is preliminary data.</text>
</comment>